<dbReference type="PROSITE" id="PS00107">
    <property type="entry name" value="PROTEIN_KINASE_ATP"/>
    <property type="match status" value="1"/>
</dbReference>
<keyword evidence="12" id="KW-0812">Transmembrane</keyword>
<dbReference type="EMBL" id="FNID01000005">
    <property type="protein sequence ID" value="SDM77860.1"/>
    <property type="molecule type" value="Genomic_DNA"/>
</dbReference>
<keyword evidence="7 10" id="KW-0067">ATP-binding</keyword>
<evidence type="ECO:0000256" key="12">
    <source>
        <dbReference type="SAM" id="Phobius"/>
    </source>
</evidence>
<evidence type="ECO:0000259" key="13">
    <source>
        <dbReference type="PROSITE" id="PS50011"/>
    </source>
</evidence>
<feature type="region of interest" description="Disordered" evidence="11">
    <location>
        <begin position="457"/>
        <end position="479"/>
    </location>
</feature>
<evidence type="ECO:0000256" key="7">
    <source>
        <dbReference type="ARBA" id="ARBA00022840"/>
    </source>
</evidence>
<dbReference type="EC" id="2.7.11.1" evidence="2"/>
<dbReference type="GO" id="GO:0005524">
    <property type="term" value="F:ATP binding"/>
    <property type="evidence" value="ECO:0007669"/>
    <property type="project" value="UniProtKB-UniRule"/>
</dbReference>
<feature type="region of interest" description="Disordered" evidence="11">
    <location>
        <begin position="515"/>
        <end position="537"/>
    </location>
</feature>
<dbReference type="AlphaFoldDB" id="A0A1G9W020"/>
<dbReference type="GO" id="GO:0004674">
    <property type="term" value="F:protein serine/threonine kinase activity"/>
    <property type="evidence" value="ECO:0007669"/>
    <property type="project" value="UniProtKB-KW"/>
</dbReference>
<dbReference type="InterPro" id="IPR050660">
    <property type="entry name" value="NEK_Ser/Thr_kinase"/>
</dbReference>
<dbReference type="Pfam" id="PF07714">
    <property type="entry name" value="PK_Tyr_Ser-Thr"/>
    <property type="match status" value="1"/>
</dbReference>
<feature type="compositionally biased region" description="Basic and acidic residues" evidence="11">
    <location>
        <begin position="457"/>
        <end position="467"/>
    </location>
</feature>
<evidence type="ECO:0000256" key="6">
    <source>
        <dbReference type="ARBA" id="ARBA00022777"/>
    </source>
</evidence>
<evidence type="ECO:0000256" key="8">
    <source>
        <dbReference type="ARBA" id="ARBA00047899"/>
    </source>
</evidence>
<sequence length="593" mass="65475">MENNQFRGFDIISELGSGAFSKTMLADQDGKRAVIKIIELPNEATISEYAPVFTKSPQFTEAMRNTGTELHKLLKTLTAMPQTTGILKYYDYTLSLDSARGIYTLGILMQYDTPLYTVLAGGDVPVGAILRMGSQLCEGLETMLKKFVVHGNIKESNIFYNQKTGFALGDFYINDILSTSLLPDKQFKSYGYRFLAPEAYTGGDYSFKTDIFSLGMMLYKIFNHNHLPYDDAPNTPLKKIKATWDSAKSLPLPALNIPEITRVLAKATAYNIEERYVSFMQFKNALDRLLATLPKEVLYTKIPAPAMAAASTAPSASKLSPAEAAFHPAAPAVIAAPAKARPMASDVISANTEPAAVANPVQSAVVAAPVQAADEPVMRARSHVRRIPAAEQPIPKKEPEVRPTVEAELPESQPIIKKIHTPSAVEKTETIIDFTAPAEKAAPTEPMLFDKAKDDAKSSVFEEDKPNELPITPKRGDRVHKRNPLLIPTAEDTADEPAVQQNVRPLRHYEQPAGITEADSKTPPPITMEPAPKKKRRTRIPNEDFNYFDFNSEEFIDTSPKRRNKRFIIFAAVVLGVAILAITAGFVFKFLIR</sequence>
<keyword evidence="3 14" id="KW-0723">Serine/threonine-protein kinase</keyword>
<evidence type="ECO:0000256" key="9">
    <source>
        <dbReference type="ARBA" id="ARBA00048679"/>
    </source>
</evidence>
<keyword evidence="6 14" id="KW-0418">Kinase</keyword>
<organism evidence="14 15">
    <name type="scientific">Acetanaerobacterium elongatum</name>
    <dbReference type="NCBI Taxonomy" id="258515"/>
    <lineage>
        <taxon>Bacteria</taxon>
        <taxon>Bacillati</taxon>
        <taxon>Bacillota</taxon>
        <taxon>Clostridia</taxon>
        <taxon>Eubacteriales</taxon>
        <taxon>Oscillospiraceae</taxon>
        <taxon>Acetanaerobacterium</taxon>
    </lineage>
</organism>
<dbReference type="OrthoDB" id="1766482at2"/>
<dbReference type="Proteomes" id="UP000199182">
    <property type="component" value="Unassembled WGS sequence"/>
</dbReference>
<evidence type="ECO:0000256" key="1">
    <source>
        <dbReference type="ARBA" id="ARBA00010886"/>
    </source>
</evidence>
<protein>
    <recommendedName>
        <fullName evidence="2">non-specific serine/threonine protein kinase</fullName>
        <ecNumber evidence="2">2.7.11.1</ecNumber>
    </recommendedName>
</protein>
<evidence type="ECO:0000313" key="14">
    <source>
        <dbReference type="EMBL" id="SDM77860.1"/>
    </source>
</evidence>
<gene>
    <name evidence="14" type="ORF">SAMN05192585_1058</name>
</gene>
<dbReference type="InterPro" id="IPR011009">
    <property type="entry name" value="Kinase-like_dom_sf"/>
</dbReference>
<reference evidence="14 15" key="1">
    <citation type="submission" date="2016-10" db="EMBL/GenBank/DDBJ databases">
        <authorList>
            <person name="de Groot N.N."/>
        </authorList>
    </citation>
    <scope>NUCLEOTIDE SEQUENCE [LARGE SCALE GENOMIC DNA]</scope>
    <source>
        <strain evidence="14 15">CGMCC 1.5012</strain>
    </source>
</reference>
<name>A0A1G9W020_9FIRM</name>
<evidence type="ECO:0000256" key="3">
    <source>
        <dbReference type="ARBA" id="ARBA00022527"/>
    </source>
</evidence>
<dbReference type="Gene3D" id="1.10.510.10">
    <property type="entry name" value="Transferase(Phosphotransferase) domain 1"/>
    <property type="match status" value="1"/>
</dbReference>
<dbReference type="PANTHER" id="PTHR43671">
    <property type="entry name" value="SERINE/THREONINE-PROTEIN KINASE NEK"/>
    <property type="match status" value="1"/>
</dbReference>
<evidence type="ECO:0000256" key="2">
    <source>
        <dbReference type="ARBA" id="ARBA00012513"/>
    </source>
</evidence>
<dbReference type="STRING" id="258515.SAMN05192585_1058"/>
<keyword evidence="4" id="KW-0808">Transferase</keyword>
<feature type="binding site" evidence="10">
    <location>
        <position position="36"/>
    </location>
    <ligand>
        <name>ATP</name>
        <dbReference type="ChEBI" id="CHEBI:30616"/>
    </ligand>
</feature>
<comment type="catalytic activity">
    <reaction evidence="9">
        <text>L-seryl-[protein] + ATP = O-phospho-L-seryl-[protein] + ADP + H(+)</text>
        <dbReference type="Rhea" id="RHEA:17989"/>
        <dbReference type="Rhea" id="RHEA-COMP:9863"/>
        <dbReference type="Rhea" id="RHEA-COMP:11604"/>
        <dbReference type="ChEBI" id="CHEBI:15378"/>
        <dbReference type="ChEBI" id="CHEBI:29999"/>
        <dbReference type="ChEBI" id="CHEBI:30616"/>
        <dbReference type="ChEBI" id="CHEBI:83421"/>
        <dbReference type="ChEBI" id="CHEBI:456216"/>
        <dbReference type="EC" id="2.7.11.1"/>
    </reaction>
</comment>
<comment type="catalytic activity">
    <reaction evidence="8">
        <text>L-threonyl-[protein] + ATP = O-phospho-L-threonyl-[protein] + ADP + H(+)</text>
        <dbReference type="Rhea" id="RHEA:46608"/>
        <dbReference type="Rhea" id="RHEA-COMP:11060"/>
        <dbReference type="Rhea" id="RHEA-COMP:11605"/>
        <dbReference type="ChEBI" id="CHEBI:15378"/>
        <dbReference type="ChEBI" id="CHEBI:30013"/>
        <dbReference type="ChEBI" id="CHEBI:30616"/>
        <dbReference type="ChEBI" id="CHEBI:61977"/>
        <dbReference type="ChEBI" id="CHEBI:456216"/>
        <dbReference type="EC" id="2.7.11.1"/>
    </reaction>
</comment>
<keyword evidence="15" id="KW-1185">Reference proteome</keyword>
<evidence type="ECO:0000313" key="15">
    <source>
        <dbReference type="Proteomes" id="UP000199182"/>
    </source>
</evidence>
<dbReference type="InterPro" id="IPR001245">
    <property type="entry name" value="Ser-Thr/Tyr_kinase_cat_dom"/>
</dbReference>
<dbReference type="PROSITE" id="PS50011">
    <property type="entry name" value="PROTEIN_KINASE_DOM"/>
    <property type="match status" value="1"/>
</dbReference>
<accession>A0A1G9W020</accession>
<dbReference type="PANTHER" id="PTHR43671:SF98">
    <property type="entry name" value="SERINE_THREONINE-PROTEIN KINASE NEK11"/>
    <property type="match status" value="1"/>
</dbReference>
<dbReference type="InterPro" id="IPR017441">
    <property type="entry name" value="Protein_kinase_ATP_BS"/>
</dbReference>
<evidence type="ECO:0000256" key="5">
    <source>
        <dbReference type="ARBA" id="ARBA00022741"/>
    </source>
</evidence>
<evidence type="ECO:0000256" key="4">
    <source>
        <dbReference type="ARBA" id="ARBA00022679"/>
    </source>
</evidence>
<feature type="domain" description="Protein kinase" evidence="13">
    <location>
        <begin position="9"/>
        <end position="290"/>
    </location>
</feature>
<dbReference type="SUPFAM" id="SSF56112">
    <property type="entry name" value="Protein kinase-like (PK-like)"/>
    <property type="match status" value="1"/>
</dbReference>
<proteinExistence type="inferred from homology"/>
<feature type="transmembrane region" description="Helical" evidence="12">
    <location>
        <begin position="567"/>
        <end position="592"/>
    </location>
</feature>
<keyword evidence="5 10" id="KW-0547">Nucleotide-binding</keyword>
<keyword evidence="12" id="KW-0472">Membrane</keyword>
<evidence type="ECO:0000256" key="11">
    <source>
        <dbReference type="SAM" id="MobiDB-lite"/>
    </source>
</evidence>
<evidence type="ECO:0000256" key="10">
    <source>
        <dbReference type="PROSITE-ProRule" id="PRU10141"/>
    </source>
</evidence>
<dbReference type="RefSeq" id="WP_092638118.1">
    <property type="nucleotide sequence ID" value="NZ_FNID01000005.1"/>
</dbReference>
<keyword evidence="12" id="KW-1133">Transmembrane helix</keyword>
<comment type="similarity">
    <text evidence="1">Belongs to the protein kinase superfamily. NEK Ser/Thr protein kinase family. NIMA subfamily.</text>
</comment>
<dbReference type="InterPro" id="IPR000719">
    <property type="entry name" value="Prot_kinase_dom"/>
</dbReference>